<accession>A0AA48HZ68</accession>
<dbReference type="GeneID" id="85492052"/>
<protein>
    <submittedName>
        <fullName evidence="1">Uncharacterized protein</fullName>
    </submittedName>
</protein>
<gene>
    <name evidence="1" type="ORF">CcaverHIS019_0108990</name>
</gene>
<keyword evidence="2" id="KW-1185">Reference proteome</keyword>
<evidence type="ECO:0000313" key="2">
    <source>
        <dbReference type="Proteomes" id="UP001233271"/>
    </source>
</evidence>
<dbReference type="EMBL" id="AP028212">
    <property type="protein sequence ID" value="BEI88181.1"/>
    <property type="molecule type" value="Genomic_DNA"/>
</dbReference>
<reference evidence="1" key="1">
    <citation type="journal article" date="2023" name="BMC Genomics">
        <title>Chromosome-level genome assemblies of Cutaneotrichosporon spp. (Trichosporonales, Basidiomycota) reveal imbalanced evolution between nucleotide sequences and chromosome synteny.</title>
        <authorList>
            <person name="Kobayashi Y."/>
            <person name="Kayamori A."/>
            <person name="Aoki K."/>
            <person name="Shiwa Y."/>
            <person name="Matsutani M."/>
            <person name="Fujita N."/>
            <person name="Sugita T."/>
            <person name="Iwasaki W."/>
            <person name="Tanaka N."/>
            <person name="Takashima M."/>
        </authorList>
    </citation>
    <scope>NUCLEOTIDE SEQUENCE</scope>
    <source>
        <strain evidence="1">HIS019</strain>
    </source>
</reference>
<dbReference type="AlphaFoldDB" id="A0AA48HZ68"/>
<dbReference type="Proteomes" id="UP001233271">
    <property type="component" value="Chromosome 1"/>
</dbReference>
<dbReference type="KEGG" id="ccac:CcaHIS019_0108990"/>
<name>A0AA48HZ68_9TREE</name>
<sequence length="114" mass="12814">MASKSAYGFLKEVETLVLVIADLAAVDPPTSSRSWWNDNGDWYPIERGRMRGCVAPHCQYITGFGDETYGLEELGMRCSMLSIEEYKDSIGEEAYWIEMGEMGAPRLLALCQCM</sequence>
<proteinExistence type="predicted"/>
<dbReference type="RefSeq" id="XP_060453447.1">
    <property type="nucleotide sequence ID" value="XM_060604207.1"/>
</dbReference>
<organism evidence="1 2">
    <name type="scientific">Cutaneotrichosporon cavernicola</name>
    <dbReference type="NCBI Taxonomy" id="279322"/>
    <lineage>
        <taxon>Eukaryota</taxon>
        <taxon>Fungi</taxon>
        <taxon>Dikarya</taxon>
        <taxon>Basidiomycota</taxon>
        <taxon>Agaricomycotina</taxon>
        <taxon>Tremellomycetes</taxon>
        <taxon>Trichosporonales</taxon>
        <taxon>Trichosporonaceae</taxon>
        <taxon>Cutaneotrichosporon</taxon>
    </lineage>
</organism>
<evidence type="ECO:0000313" key="1">
    <source>
        <dbReference type="EMBL" id="BEI88181.1"/>
    </source>
</evidence>